<dbReference type="AlphaFoldDB" id="A0AAD4MWT5"/>
<protein>
    <recommendedName>
        <fullName evidence="4">BTB domain-containing protein</fullName>
    </recommendedName>
</protein>
<evidence type="ECO:0008006" key="4">
    <source>
        <dbReference type="Google" id="ProtNLM"/>
    </source>
</evidence>
<comment type="caution">
    <text evidence="2">The sequence shown here is derived from an EMBL/GenBank/DDBJ whole genome shotgun (WGS) entry which is preliminary data.</text>
</comment>
<evidence type="ECO:0000313" key="3">
    <source>
        <dbReference type="Proteomes" id="UP001201812"/>
    </source>
</evidence>
<accession>A0AAD4MWT5</accession>
<proteinExistence type="predicted"/>
<dbReference type="PANTHER" id="PTHR22744:SF14">
    <property type="entry name" value="BTB DOMAIN-CONTAINING PROTEIN-RELATED"/>
    <property type="match status" value="1"/>
</dbReference>
<feature type="compositionally biased region" description="Basic and acidic residues" evidence="1">
    <location>
        <begin position="106"/>
        <end position="116"/>
    </location>
</feature>
<keyword evidence="3" id="KW-1185">Reference proteome</keyword>
<organism evidence="2 3">
    <name type="scientific">Ditylenchus destructor</name>
    <dbReference type="NCBI Taxonomy" id="166010"/>
    <lineage>
        <taxon>Eukaryota</taxon>
        <taxon>Metazoa</taxon>
        <taxon>Ecdysozoa</taxon>
        <taxon>Nematoda</taxon>
        <taxon>Chromadorea</taxon>
        <taxon>Rhabditida</taxon>
        <taxon>Tylenchina</taxon>
        <taxon>Tylenchomorpha</taxon>
        <taxon>Sphaerularioidea</taxon>
        <taxon>Anguinidae</taxon>
        <taxon>Anguininae</taxon>
        <taxon>Ditylenchus</taxon>
    </lineage>
</organism>
<dbReference type="PANTHER" id="PTHR22744">
    <property type="entry name" value="HELIX LOOP HELIX PROTEIN 21-RELATED"/>
    <property type="match status" value="1"/>
</dbReference>
<evidence type="ECO:0000313" key="2">
    <source>
        <dbReference type="EMBL" id="KAI1703957.1"/>
    </source>
</evidence>
<feature type="region of interest" description="Disordered" evidence="1">
    <location>
        <begin position="103"/>
        <end position="139"/>
    </location>
</feature>
<reference evidence="2" key="1">
    <citation type="submission" date="2022-01" db="EMBL/GenBank/DDBJ databases">
        <title>Genome Sequence Resource for Two Populations of Ditylenchus destructor, the Migratory Endoparasitic Phytonematode.</title>
        <authorList>
            <person name="Zhang H."/>
            <person name="Lin R."/>
            <person name="Xie B."/>
        </authorList>
    </citation>
    <scope>NUCLEOTIDE SEQUENCE</scope>
    <source>
        <strain evidence="2">BazhouSP</strain>
    </source>
</reference>
<sequence length="139" mass="16300">MYNLSTFQPNPVNVVPLLELADRFDVSILRDSCERHLMLCYEIPLIHRLILSQKYSLSNLQDFLTGNITAEYWSKLQSSQIDELNSRTLSKITTSLAQRLLLPQNKTEDKKQETRHQFYYSTPRNDSETSLERIQDQGY</sequence>
<name>A0AAD4MWT5_9BILA</name>
<evidence type="ECO:0000256" key="1">
    <source>
        <dbReference type="SAM" id="MobiDB-lite"/>
    </source>
</evidence>
<dbReference type="EMBL" id="JAKKPZ010000074">
    <property type="protein sequence ID" value="KAI1703957.1"/>
    <property type="molecule type" value="Genomic_DNA"/>
</dbReference>
<gene>
    <name evidence="2" type="ORF">DdX_14572</name>
</gene>
<feature type="compositionally biased region" description="Basic and acidic residues" evidence="1">
    <location>
        <begin position="125"/>
        <end position="139"/>
    </location>
</feature>
<dbReference type="Proteomes" id="UP001201812">
    <property type="component" value="Unassembled WGS sequence"/>
</dbReference>